<name>W2TDT6_NECAM</name>
<reference evidence="2" key="1">
    <citation type="journal article" date="2014" name="Nat. Genet.">
        <title>Genome of the human hookworm Necator americanus.</title>
        <authorList>
            <person name="Tang Y.T."/>
            <person name="Gao X."/>
            <person name="Rosa B.A."/>
            <person name="Abubucker S."/>
            <person name="Hallsworth-Pepin K."/>
            <person name="Martin J."/>
            <person name="Tyagi R."/>
            <person name="Heizer E."/>
            <person name="Zhang X."/>
            <person name="Bhonagiri-Palsikar V."/>
            <person name="Minx P."/>
            <person name="Warren W.C."/>
            <person name="Wang Q."/>
            <person name="Zhan B."/>
            <person name="Hotez P.J."/>
            <person name="Sternberg P.W."/>
            <person name="Dougall A."/>
            <person name="Gaze S.T."/>
            <person name="Mulvenna J."/>
            <person name="Sotillo J."/>
            <person name="Ranganathan S."/>
            <person name="Rabelo E.M."/>
            <person name="Wilson R.K."/>
            <person name="Felgner P.L."/>
            <person name="Bethony J."/>
            <person name="Hawdon J.M."/>
            <person name="Gasser R.B."/>
            <person name="Loukas A."/>
            <person name="Mitreva M."/>
        </authorList>
    </citation>
    <scope>NUCLEOTIDE SEQUENCE [LARGE SCALE GENOMIC DNA]</scope>
</reference>
<evidence type="ECO:0000313" key="2">
    <source>
        <dbReference type="Proteomes" id="UP000053676"/>
    </source>
</evidence>
<dbReference type="KEGG" id="nai:NECAME_02471"/>
<organism evidence="1 2">
    <name type="scientific">Necator americanus</name>
    <name type="common">Human hookworm</name>
    <dbReference type="NCBI Taxonomy" id="51031"/>
    <lineage>
        <taxon>Eukaryota</taxon>
        <taxon>Metazoa</taxon>
        <taxon>Ecdysozoa</taxon>
        <taxon>Nematoda</taxon>
        <taxon>Chromadorea</taxon>
        <taxon>Rhabditida</taxon>
        <taxon>Rhabditina</taxon>
        <taxon>Rhabditomorpha</taxon>
        <taxon>Strongyloidea</taxon>
        <taxon>Ancylostomatidae</taxon>
        <taxon>Bunostominae</taxon>
        <taxon>Necator</taxon>
    </lineage>
</organism>
<gene>
    <name evidence="1" type="ORF">NECAME_02471</name>
</gene>
<dbReference type="AlphaFoldDB" id="W2TDT6"/>
<accession>W2TDT6</accession>
<dbReference type="EMBL" id="KI659257">
    <property type="protein sequence ID" value="ETN79993.1"/>
    <property type="molecule type" value="Genomic_DNA"/>
</dbReference>
<feature type="non-terminal residue" evidence="1">
    <location>
        <position position="142"/>
    </location>
</feature>
<dbReference type="Proteomes" id="UP000053676">
    <property type="component" value="Unassembled WGS sequence"/>
</dbReference>
<sequence>MNGDHSLVLSKHQKSLRLDAFATRLAKSSFWGQLFYLHFFKMENSTLTIGFDHLKDNLAKISANGCVDNNSENCDVKMLETKLETRMCIECGSGFLGGGAAEVCDTCSGVGGAMQMGVGLVCPLCSGTVHSHNAARVCSSCK</sequence>
<keyword evidence="2" id="KW-1185">Reference proteome</keyword>
<protein>
    <submittedName>
        <fullName evidence="1">Uncharacterized protein</fullName>
    </submittedName>
</protein>
<proteinExistence type="predicted"/>
<evidence type="ECO:0000313" key="1">
    <source>
        <dbReference type="EMBL" id="ETN79993.1"/>
    </source>
</evidence>
<dbReference type="STRING" id="51031.W2TDT6"/>
<dbReference type="OrthoDB" id="5865321at2759"/>